<organism evidence="8 9">
    <name type="scientific">Arthrobacter stackebrandtii</name>
    <dbReference type="NCBI Taxonomy" id="272161"/>
    <lineage>
        <taxon>Bacteria</taxon>
        <taxon>Bacillati</taxon>
        <taxon>Actinomycetota</taxon>
        <taxon>Actinomycetes</taxon>
        <taxon>Micrococcales</taxon>
        <taxon>Micrococcaceae</taxon>
        <taxon>Arthrobacter</taxon>
    </lineage>
</organism>
<keyword evidence="4" id="KW-0378">Hydrolase</keyword>
<dbReference type="SUPFAM" id="SSF55811">
    <property type="entry name" value="Nudix"/>
    <property type="match status" value="1"/>
</dbReference>
<evidence type="ECO:0000256" key="2">
    <source>
        <dbReference type="ARBA" id="ARBA00001946"/>
    </source>
</evidence>
<dbReference type="InterPro" id="IPR000086">
    <property type="entry name" value="NUDIX_hydrolase_dom"/>
</dbReference>
<evidence type="ECO:0000256" key="3">
    <source>
        <dbReference type="ARBA" id="ARBA00022723"/>
    </source>
</evidence>
<evidence type="ECO:0000256" key="4">
    <source>
        <dbReference type="ARBA" id="ARBA00022801"/>
    </source>
</evidence>
<evidence type="ECO:0000259" key="7">
    <source>
        <dbReference type="PROSITE" id="PS51462"/>
    </source>
</evidence>
<dbReference type="PANTHER" id="PTHR12318:SF0">
    <property type="entry name" value="ACYL-COENZYME A DIPHOSPHATASE NUDT19"/>
    <property type="match status" value="1"/>
</dbReference>
<dbReference type="CDD" id="cd18870">
    <property type="entry name" value="NUDIX_AcylCoAdiphos_Nudt19"/>
    <property type="match status" value="1"/>
</dbReference>
<evidence type="ECO:0000256" key="1">
    <source>
        <dbReference type="ARBA" id="ARBA00001936"/>
    </source>
</evidence>
<name>A0ABS4YXF8_9MICC</name>
<dbReference type="Proteomes" id="UP000711614">
    <property type="component" value="Unassembled WGS sequence"/>
</dbReference>
<comment type="cofactor">
    <cofactor evidence="1">
        <name>Mn(2+)</name>
        <dbReference type="ChEBI" id="CHEBI:29035"/>
    </cofactor>
</comment>
<accession>A0ABS4YXF8</accession>
<sequence length="275" mass="29162">MVTDSPLAPLEDACTVVLLRDGPSGLETLMLERPGKSRTFAGAWVFPGGKVDPADRVDSAGRPLDELGSAQAAGLRELSEETGQTLNCGALVQLSQWTPMQALPRRFRTWFMVARAASDEVVLNPEEHQRFEWLAPAEALARHAQGTMSLVPPTWVTLHGLAGRDSVAQVLESAGHRAAFSYQTHLLLPGAGTVHGVPDAGAGPGVPGTNGPGRAGNVPDGMAHTVLPDMMGVRPIGVLWQGDEDYPANGGTPPQPGARHRLTMTGLPWIFEHNS</sequence>
<evidence type="ECO:0000313" key="8">
    <source>
        <dbReference type="EMBL" id="MBP2413463.1"/>
    </source>
</evidence>
<dbReference type="InterPro" id="IPR039121">
    <property type="entry name" value="NUDT19"/>
</dbReference>
<gene>
    <name evidence="8" type="ORF">JOF48_002262</name>
</gene>
<feature type="domain" description="Nudix hydrolase" evidence="7">
    <location>
        <begin position="9"/>
        <end position="157"/>
    </location>
</feature>
<dbReference type="Gene3D" id="3.90.79.10">
    <property type="entry name" value="Nucleoside Triphosphate Pyrophosphohydrolase"/>
    <property type="match status" value="2"/>
</dbReference>
<dbReference type="PANTHER" id="PTHR12318">
    <property type="entry name" value="TESTOSTERONE-REGULATED PROTEIN RP2"/>
    <property type="match status" value="1"/>
</dbReference>
<proteinExistence type="predicted"/>
<keyword evidence="9" id="KW-1185">Reference proteome</keyword>
<reference evidence="8 9" key="1">
    <citation type="submission" date="2021-03" db="EMBL/GenBank/DDBJ databases">
        <title>Sequencing the genomes of 1000 actinobacteria strains.</title>
        <authorList>
            <person name="Klenk H.-P."/>
        </authorList>
    </citation>
    <scope>NUCLEOTIDE SEQUENCE [LARGE SCALE GENOMIC DNA]</scope>
    <source>
        <strain evidence="8 9">DSM 16005</strain>
    </source>
</reference>
<keyword evidence="6" id="KW-0464">Manganese</keyword>
<dbReference type="EMBL" id="JAGIOI010000001">
    <property type="protein sequence ID" value="MBP2413463.1"/>
    <property type="molecule type" value="Genomic_DNA"/>
</dbReference>
<dbReference type="Pfam" id="PF00293">
    <property type="entry name" value="NUDIX"/>
    <property type="match status" value="1"/>
</dbReference>
<evidence type="ECO:0000256" key="5">
    <source>
        <dbReference type="ARBA" id="ARBA00022842"/>
    </source>
</evidence>
<keyword evidence="3" id="KW-0479">Metal-binding</keyword>
<comment type="caution">
    <text evidence="8">The sequence shown here is derived from an EMBL/GenBank/DDBJ whole genome shotgun (WGS) entry which is preliminary data.</text>
</comment>
<dbReference type="RefSeq" id="WP_209680758.1">
    <property type="nucleotide sequence ID" value="NZ_JAGIOI010000001.1"/>
</dbReference>
<comment type="cofactor">
    <cofactor evidence="2">
        <name>Mg(2+)</name>
        <dbReference type="ChEBI" id="CHEBI:18420"/>
    </cofactor>
</comment>
<dbReference type="InterPro" id="IPR015797">
    <property type="entry name" value="NUDIX_hydrolase-like_dom_sf"/>
</dbReference>
<protein>
    <submittedName>
        <fullName evidence="8">8-oxo-dGTP pyrophosphatase MutT (NUDIX family)</fullName>
    </submittedName>
</protein>
<evidence type="ECO:0000256" key="6">
    <source>
        <dbReference type="ARBA" id="ARBA00023211"/>
    </source>
</evidence>
<dbReference type="PROSITE" id="PS51462">
    <property type="entry name" value="NUDIX"/>
    <property type="match status" value="1"/>
</dbReference>
<evidence type="ECO:0000313" key="9">
    <source>
        <dbReference type="Proteomes" id="UP000711614"/>
    </source>
</evidence>
<keyword evidence="5" id="KW-0460">Magnesium</keyword>